<evidence type="ECO:0000256" key="1">
    <source>
        <dbReference type="SAM" id="MobiDB-lite"/>
    </source>
</evidence>
<accession>L8WZC1</accession>
<dbReference type="Proteomes" id="UP000011668">
    <property type="component" value="Unassembled WGS sequence"/>
</dbReference>
<dbReference type="AlphaFoldDB" id="L8WZC1"/>
<feature type="transmembrane region" description="Helical" evidence="2">
    <location>
        <begin position="24"/>
        <end position="44"/>
    </location>
</feature>
<feature type="compositionally biased region" description="Basic residues" evidence="1">
    <location>
        <begin position="100"/>
        <end position="113"/>
    </location>
</feature>
<proteinExistence type="predicted"/>
<keyword evidence="4" id="KW-1185">Reference proteome</keyword>
<feature type="region of interest" description="Disordered" evidence="1">
    <location>
        <begin position="134"/>
        <end position="153"/>
    </location>
</feature>
<reference evidence="3 4" key="1">
    <citation type="journal article" date="2013" name="Nat. Commun.">
        <title>The evolution and pathogenic mechanisms of the rice sheath blight pathogen.</title>
        <authorList>
            <person name="Zheng A."/>
            <person name="Lin R."/>
            <person name="Xu L."/>
            <person name="Qin P."/>
            <person name="Tang C."/>
            <person name="Ai P."/>
            <person name="Zhang D."/>
            <person name="Liu Y."/>
            <person name="Sun Z."/>
            <person name="Feng H."/>
            <person name="Wang Y."/>
            <person name="Chen Y."/>
            <person name="Liang X."/>
            <person name="Fu R."/>
            <person name="Li Q."/>
            <person name="Zhang J."/>
            <person name="Yu X."/>
            <person name="Xie Z."/>
            <person name="Ding L."/>
            <person name="Guan P."/>
            <person name="Tang J."/>
            <person name="Liang Y."/>
            <person name="Wang S."/>
            <person name="Deng Q."/>
            <person name="Li S."/>
            <person name="Zhu J."/>
            <person name="Wang L."/>
            <person name="Liu H."/>
            <person name="Li P."/>
        </authorList>
    </citation>
    <scope>NUCLEOTIDE SEQUENCE [LARGE SCALE GENOMIC DNA]</scope>
    <source>
        <strain evidence="4">AG-1 IA</strain>
    </source>
</reference>
<gene>
    <name evidence="3" type="ORF">AG1IA_02533</name>
</gene>
<protein>
    <submittedName>
        <fullName evidence="3">Uncharacterized protein</fullName>
    </submittedName>
</protein>
<feature type="region of interest" description="Disordered" evidence="1">
    <location>
        <begin position="91"/>
        <end position="113"/>
    </location>
</feature>
<evidence type="ECO:0000313" key="4">
    <source>
        <dbReference type="Proteomes" id="UP000011668"/>
    </source>
</evidence>
<keyword evidence="2" id="KW-0812">Transmembrane</keyword>
<comment type="caution">
    <text evidence="3">The sequence shown here is derived from an EMBL/GenBank/DDBJ whole genome shotgun (WGS) entry which is preliminary data.</text>
</comment>
<evidence type="ECO:0000313" key="3">
    <source>
        <dbReference type="EMBL" id="ELU43436.1"/>
    </source>
</evidence>
<sequence>MILMKMLSTSAELSGETDPTLSCFASSITDSGGAVVLVGAAMALRGRARAKADRRNRMAKRAGAVLGSLLYIAAFGLFETAYFNVVDSESNGREGTMSSRRVHTNHKVSKVTKHQHEKAAVLHILMLCISASNKSTPKSSRSIASLGTPKPEF</sequence>
<evidence type="ECO:0000256" key="2">
    <source>
        <dbReference type="SAM" id="Phobius"/>
    </source>
</evidence>
<organism evidence="3 4">
    <name type="scientific">Thanatephorus cucumeris (strain AG1-IA)</name>
    <name type="common">Rice sheath blight fungus</name>
    <name type="synonym">Rhizoctonia solani</name>
    <dbReference type="NCBI Taxonomy" id="983506"/>
    <lineage>
        <taxon>Eukaryota</taxon>
        <taxon>Fungi</taxon>
        <taxon>Dikarya</taxon>
        <taxon>Basidiomycota</taxon>
        <taxon>Agaricomycotina</taxon>
        <taxon>Agaricomycetes</taxon>
        <taxon>Cantharellales</taxon>
        <taxon>Ceratobasidiaceae</taxon>
        <taxon>Rhizoctonia</taxon>
        <taxon>Rhizoctonia solani AG-1</taxon>
    </lineage>
</organism>
<keyword evidence="2" id="KW-1133">Transmembrane helix</keyword>
<dbReference type="HOGENOM" id="CLU_1714549_0_0_1"/>
<dbReference type="EMBL" id="AFRT01000543">
    <property type="protein sequence ID" value="ELU43436.1"/>
    <property type="molecule type" value="Genomic_DNA"/>
</dbReference>
<name>L8WZC1_THACA</name>
<feature type="transmembrane region" description="Helical" evidence="2">
    <location>
        <begin position="64"/>
        <end position="83"/>
    </location>
</feature>
<feature type="compositionally biased region" description="Polar residues" evidence="1">
    <location>
        <begin position="134"/>
        <end position="145"/>
    </location>
</feature>
<keyword evidence="2" id="KW-0472">Membrane</keyword>